<sequence length="401" mass="44381">MWTTLVSYSTEHTRHGEREYGCEVAASAVAFRPVSESSGGPPTVTNPGLRMSMSGVDNLLSGGSLARLTLDRTPIVTISRAPIHVYKNAGRRGGARLANRYLQGFRALLPPLLVQSPRAPADAFGRVIMTRLIIRAITDKNRGNSRALHRLYHGSRGLKYGADAKNEVFDVEKNRVSSRGDMQSITFHCEAGVRRLVLFVRRAARCRTTGTVRHRSGTAIRKEVITAAYEYLQLQRSHQCVVSLLGGKTLIVNSSQIINEVKSIDKPNARRVYEKSTRRLRTRTPYRNSNKNHRKHREGQTPCHCRQKHSFEPRPSWGARGPALARRAGRRERVTGRGAVNSTVLFDVVRIAIIEADSRCTGKENVLMMPARHLAALSGALHLNEVSGGAAGATGRRSKEK</sequence>
<keyword evidence="3" id="KW-1185">Reference proteome</keyword>
<evidence type="ECO:0000313" key="2">
    <source>
        <dbReference type="EMBL" id="GBP10690.1"/>
    </source>
</evidence>
<gene>
    <name evidence="2" type="ORF">EVAR_6255_1</name>
</gene>
<dbReference type="EMBL" id="BGZK01000042">
    <property type="protein sequence ID" value="GBP10690.1"/>
    <property type="molecule type" value="Genomic_DNA"/>
</dbReference>
<reference evidence="2 3" key="1">
    <citation type="journal article" date="2019" name="Commun. Biol.">
        <title>The bagworm genome reveals a unique fibroin gene that provides high tensile strength.</title>
        <authorList>
            <person name="Kono N."/>
            <person name="Nakamura H."/>
            <person name="Ohtoshi R."/>
            <person name="Tomita M."/>
            <person name="Numata K."/>
            <person name="Arakawa K."/>
        </authorList>
    </citation>
    <scope>NUCLEOTIDE SEQUENCE [LARGE SCALE GENOMIC DNA]</scope>
</reference>
<evidence type="ECO:0000256" key="1">
    <source>
        <dbReference type="SAM" id="MobiDB-lite"/>
    </source>
</evidence>
<dbReference type="Proteomes" id="UP000299102">
    <property type="component" value="Unassembled WGS sequence"/>
</dbReference>
<proteinExistence type="predicted"/>
<accession>A0A4C1TAU2</accession>
<organism evidence="2 3">
    <name type="scientific">Eumeta variegata</name>
    <name type="common">Bagworm moth</name>
    <name type="synonym">Eumeta japonica</name>
    <dbReference type="NCBI Taxonomy" id="151549"/>
    <lineage>
        <taxon>Eukaryota</taxon>
        <taxon>Metazoa</taxon>
        <taxon>Ecdysozoa</taxon>
        <taxon>Arthropoda</taxon>
        <taxon>Hexapoda</taxon>
        <taxon>Insecta</taxon>
        <taxon>Pterygota</taxon>
        <taxon>Neoptera</taxon>
        <taxon>Endopterygota</taxon>
        <taxon>Lepidoptera</taxon>
        <taxon>Glossata</taxon>
        <taxon>Ditrysia</taxon>
        <taxon>Tineoidea</taxon>
        <taxon>Psychidae</taxon>
        <taxon>Oiketicinae</taxon>
        <taxon>Eumeta</taxon>
    </lineage>
</organism>
<comment type="caution">
    <text evidence="2">The sequence shown here is derived from an EMBL/GenBank/DDBJ whole genome shotgun (WGS) entry which is preliminary data.</text>
</comment>
<protein>
    <submittedName>
        <fullName evidence="2">Uncharacterized protein</fullName>
    </submittedName>
</protein>
<evidence type="ECO:0000313" key="3">
    <source>
        <dbReference type="Proteomes" id="UP000299102"/>
    </source>
</evidence>
<feature type="region of interest" description="Disordered" evidence="1">
    <location>
        <begin position="286"/>
        <end position="322"/>
    </location>
</feature>
<dbReference type="AlphaFoldDB" id="A0A4C1TAU2"/>
<feature type="compositionally biased region" description="Basic residues" evidence="1">
    <location>
        <begin position="286"/>
        <end position="297"/>
    </location>
</feature>
<name>A0A4C1TAU2_EUMVA</name>